<evidence type="ECO:0000313" key="1">
    <source>
        <dbReference type="EMBL" id="KAK8837327.1"/>
    </source>
</evidence>
<reference evidence="1 2" key="1">
    <citation type="submission" date="2024-04" db="EMBL/GenBank/DDBJ databases">
        <title>Tritrichomonas musculus Genome.</title>
        <authorList>
            <person name="Alves-Ferreira E."/>
            <person name="Grigg M."/>
            <person name="Lorenzi H."/>
            <person name="Galac M."/>
        </authorList>
    </citation>
    <scope>NUCLEOTIDE SEQUENCE [LARGE SCALE GENOMIC DNA]</scope>
    <source>
        <strain evidence="1 2">EAF2021</strain>
    </source>
</reference>
<dbReference type="Proteomes" id="UP001470230">
    <property type="component" value="Unassembled WGS sequence"/>
</dbReference>
<dbReference type="EMBL" id="JAPFFF010000060">
    <property type="protein sequence ID" value="KAK8837327.1"/>
    <property type="molecule type" value="Genomic_DNA"/>
</dbReference>
<comment type="caution">
    <text evidence="1">The sequence shown here is derived from an EMBL/GenBank/DDBJ whole genome shotgun (WGS) entry which is preliminary data.</text>
</comment>
<keyword evidence="2" id="KW-1185">Reference proteome</keyword>
<evidence type="ECO:0000313" key="2">
    <source>
        <dbReference type="Proteomes" id="UP001470230"/>
    </source>
</evidence>
<protein>
    <submittedName>
        <fullName evidence="1">Uncharacterized protein</fullName>
    </submittedName>
</protein>
<sequence length="121" mass="13991">MSKSMKPMPKFSKVPPGLSRNCNPEKVVTRNLLNGFVAKGSRGEQIIEEILGCTINKVSLNALITIGELLSDLTKVKLERNYKRKKDLIVKWFNDNEQRISYYKPYVKIIYTTNRTQNKKK</sequence>
<name>A0ABR2GUS5_9EUKA</name>
<proteinExistence type="predicted"/>
<accession>A0ABR2GUS5</accession>
<gene>
    <name evidence="1" type="ORF">M9Y10_036760</name>
</gene>
<organism evidence="1 2">
    <name type="scientific">Tritrichomonas musculus</name>
    <dbReference type="NCBI Taxonomy" id="1915356"/>
    <lineage>
        <taxon>Eukaryota</taxon>
        <taxon>Metamonada</taxon>
        <taxon>Parabasalia</taxon>
        <taxon>Tritrichomonadida</taxon>
        <taxon>Tritrichomonadidae</taxon>
        <taxon>Tritrichomonas</taxon>
    </lineage>
</organism>